<accession>A0A0V7ZHM4</accession>
<dbReference type="InterPro" id="IPR040828">
    <property type="entry name" value="pPIWI_RE_REase"/>
</dbReference>
<dbReference type="AlphaFoldDB" id="A0A0V7ZHM4"/>
<name>A0A0V7ZHM4_9CYAN</name>
<evidence type="ECO:0000313" key="4">
    <source>
        <dbReference type="Proteomes" id="UP000053372"/>
    </source>
</evidence>
<dbReference type="EMBL" id="LMTZ01000129">
    <property type="protein sequence ID" value="KST64032.1"/>
    <property type="molecule type" value="Genomic_DNA"/>
</dbReference>
<reference evidence="2 4" key="1">
    <citation type="journal article" date="2015" name="Genome Announc.">
        <title>Draft Genome of the Euendolithic (true boring) Cyanobacterium Mastigocoleus testarum strain BC008.</title>
        <authorList>
            <person name="Guida B.S."/>
            <person name="Garcia-Pichel F."/>
        </authorList>
    </citation>
    <scope>NUCLEOTIDE SEQUENCE [LARGE SCALE GENOMIC DNA]</scope>
    <source>
        <strain evidence="2 4">BC008</strain>
    </source>
</reference>
<dbReference type="Proteomes" id="UP000053372">
    <property type="component" value="Unassembled WGS sequence"/>
</dbReference>
<organism evidence="2 4">
    <name type="scientific">Mastigocoleus testarum BC008</name>
    <dbReference type="NCBI Taxonomy" id="371196"/>
    <lineage>
        <taxon>Bacteria</taxon>
        <taxon>Bacillati</taxon>
        <taxon>Cyanobacteriota</taxon>
        <taxon>Cyanophyceae</taxon>
        <taxon>Nostocales</taxon>
        <taxon>Hapalosiphonaceae</taxon>
        <taxon>Mastigocoleus</taxon>
    </lineage>
</organism>
<dbReference type="RefSeq" id="WP_027844736.1">
    <property type="nucleotide sequence ID" value="NZ_LMTZ01000118.1"/>
</dbReference>
<feature type="domain" description="REase associating with pPIWI RE" evidence="1">
    <location>
        <begin position="393"/>
        <end position="502"/>
    </location>
</feature>
<evidence type="ECO:0000313" key="3">
    <source>
        <dbReference type="EMBL" id="KST64742.1"/>
    </source>
</evidence>
<keyword evidence="4" id="KW-1185">Reference proteome</keyword>
<gene>
    <name evidence="2" type="ORF">BC008_40260</name>
    <name evidence="3" type="ORF">BC008_41235</name>
</gene>
<protein>
    <recommendedName>
        <fullName evidence="1">REase associating with pPIWI RE domain-containing protein</fullName>
    </recommendedName>
</protein>
<dbReference type="OrthoDB" id="9151002at2"/>
<dbReference type="Pfam" id="PF18154">
    <property type="entry name" value="pPIWI_RE_REase"/>
    <property type="match status" value="1"/>
</dbReference>
<comment type="caution">
    <text evidence="2">The sequence shown here is derived from an EMBL/GenBank/DDBJ whole genome shotgun (WGS) entry which is preliminary data.</text>
</comment>
<dbReference type="EMBL" id="LMTZ01000118">
    <property type="protein sequence ID" value="KST64742.1"/>
    <property type="molecule type" value="Genomic_DNA"/>
</dbReference>
<evidence type="ECO:0000313" key="2">
    <source>
        <dbReference type="EMBL" id="KST64032.1"/>
    </source>
</evidence>
<evidence type="ECO:0000259" key="1">
    <source>
        <dbReference type="Pfam" id="PF18154"/>
    </source>
</evidence>
<sequence length="507" mass="57641">MDFDDIRDWQGTAESLSEELQRKIEQLSLSVETPTVRVIRSWRSRKLLSQPKGQKFGFRQILEGLATLLLLQKGWTLVAIAQVLSSWNDTELEQQIIAGKDGGNIIESNDNQESSSFLKQKSKNNHNLAEDAVILLAQGILRQYECMVKGGEIVRQDDKLPPELHSAMCKLGRLYLEEGKCDRAACVHDVLERSRYPLDDNDGNNKWDLSIFRDSEFRLGNVNLIDFNLRVPTADCAETANMSGGFGEDNVIEHRLYSKLKSATEGLGRNKKDRAYTALRELIGRRSLIRQRELFNYLEDKNLTPLQKTVEEFFDRVPEVWLIDGHALQCAHCGTLMRPHPNRERYRDGYYCPIRQCSGRYPPQVKERLSPENGQLLVAKPQILVYWTAPAIDELAIFDEAKKYGLDTQLYPESDQCDIAISDRAIGIDAKSYRSPVLLALKLNRSIGGLISYHQRIVAITDELIEDYPDYISTVNSLLDKKSNIANLQIMSVSSVIKNIQEGKYAS</sequence>
<proteinExistence type="predicted"/>